<proteinExistence type="predicted"/>
<dbReference type="InterPro" id="IPR013783">
    <property type="entry name" value="Ig-like_fold"/>
</dbReference>
<dbReference type="SUPFAM" id="SSF63829">
    <property type="entry name" value="Calcium-dependent phosphotriesterase"/>
    <property type="match status" value="3"/>
</dbReference>
<dbReference type="Pfam" id="PF07495">
    <property type="entry name" value="Y_Y_Y"/>
    <property type="match status" value="1"/>
</dbReference>
<evidence type="ECO:0000259" key="9">
    <source>
        <dbReference type="PROSITE" id="PS01124"/>
    </source>
</evidence>
<dbReference type="InterPro" id="IPR036097">
    <property type="entry name" value="HisK_dim/P_sf"/>
</dbReference>
<keyword evidence="3 7" id="KW-0597">Phosphoprotein</keyword>
<evidence type="ECO:0000256" key="7">
    <source>
        <dbReference type="PROSITE-ProRule" id="PRU00169"/>
    </source>
</evidence>
<dbReference type="InterPro" id="IPR005467">
    <property type="entry name" value="His_kinase_dom"/>
</dbReference>
<dbReference type="InterPro" id="IPR001789">
    <property type="entry name" value="Sig_transdc_resp-reg_receiver"/>
</dbReference>
<evidence type="ECO:0000259" key="11">
    <source>
        <dbReference type="PROSITE" id="PS50110"/>
    </source>
</evidence>
<comment type="caution">
    <text evidence="12">The sequence shown here is derived from an EMBL/GenBank/DDBJ whole genome shotgun (WGS) entry which is preliminary data.</text>
</comment>
<dbReference type="Pfam" id="PF02518">
    <property type="entry name" value="HATPase_c"/>
    <property type="match status" value="1"/>
</dbReference>
<evidence type="ECO:0000259" key="10">
    <source>
        <dbReference type="PROSITE" id="PS50109"/>
    </source>
</evidence>
<dbReference type="InterPro" id="IPR036890">
    <property type="entry name" value="HATPase_C_sf"/>
</dbReference>
<keyword evidence="5" id="KW-0238">DNA-binding</keyword>
<accession>A0A927B5E4</accession>
<sequence length="1402" mass="158838">MENSLWVLVLLTSPICFLFLSALPNSVKTVRLFIGLLLLGLCNLVRAQPYVAWVKHYGPENGLAHREVNAIIQDRQGFMWFGTKFGLSRFDGKTFTTFTKEHNGLDFDDIHSIALDATGNLWLMGPNGQSQVTIFNPLTNKATSLDKTFAGQLPSTPLNDLWSLVSSNNGTIFLTNYHTATLVSYHPTSGLHTITLPQFKTLGIFQATAHNTVWAIADEHQLVELTTDGRVLHQFSHGQDIVNWCFGQRNAGIEFFYTVYNPAKGGKHTFYSVDESGHRREWPSALLQSMKRYMGPVCYPVDRSGLLWDGISLRDSTNRTLLSIANQTAGETIENRYFYRDPNGQFWLGTSFGVYQVNLTQNHFHRLIYQENNKGDQVSAIRGIAVLGDQVFANLEKFGLYSVPRQGGLLKKLYTNSVFAYGLAQDGQGKFYAGNGNQLIHYDPSAVDFTAIKLPNASTIWALHPVGPDRWLIGTQTGLMWADTRTRVVKPFTNYNEFTELAQSHILHIAPDRQGSFWICATTGLYMADPTKGVIARYWSGGQGTFHLPADSYQHLYQDTAGTYWLATANAGLIRWDKQYGQYRQFRRSEGLANDNIYAVYPDRRGKLWLSSDYGIMRFDPVHLTTRTYFVQDGITHNEFNRIAHFQDTAGRIYFGGLNGITWFDPRDFETEKPPVSLQMRLISFRQSDRSSNQLIDKTTELAQTHQIVIRPGDQTAVLEFALLNFADAEKNVYAYQFEGLDNAWTRQTESSLRLGNLPYGTYQLLIKGQAANGRWSANTLTIQVDVQRPFYLQAWFILLVVLALIAGIWGWLRWRTWNHQQEQNRLQAEIKQATARIEQDKEVIEQQAYALHQLNETKSRFFANISHEFRTPLTVILGMATEVKQKVTGEQERSVRRASDLIERNGNNLLRLINQILDLSKLEAGEMYLQPIQADLIRFTRYVAESFHTMAALKDIQLHFQTDNKILETDFDRDKLQDILSNLLTNAIKFTPSGGYVYLQVITQKNEDSLASQGYYEAVVPIRQPDESWFSIRVRNTGPGIEPGELPLIFDRFFQRSADAVANQPVSETGGTGIGLSLVRELMMLMQGGLAVRSQPGQGAEFVIRLRQTRLATPVSELVEDPVVIHSDRMEAIEPITDLAEEKPLLLLIEDNEDVATYIITCIQDDYRIIRADNGQTGIDLAYENVPDLILSDVMMPQKDGFHVCDELKNDQRTSHIPIVLLTARAAVSDRISGLRRGADAYLTKPFQREELQLVLTNLLQARHRLQLYYSQLALQLTPTSPSAGETDDSLEDQFLLLLRSTLETELANADLSIDELCQRLGMSRTTLHRKLVALTAMSITQYIRVFRLGKAQNLLTTTNLNISEVAYSVGFDDPKYFSRVFSEEFGVSPVNFRRSAQLKQ</sequence>
<evidence type="ECO:0000256" key="5">
    <source>
        <dbReference type="ARBA" id="ARBA00023125"/>
    </source>
</evidence>
<organism evidence="12 13">
    <name type="scientific">Spirosoma validum</name>
    <dbReference type="NCBI Taxonomy" id="2771355"/>
    <lineage>
        <taxon>Bacteria</taxon>
        <taxon>Pseudomonadati</taxon>
        <taxon>Bacteroidota</taxon>
        <taxon>Cytophagia</taxon>
        <taxon>Cytophagales</taxon>
        <taxon>Cytophagaceae</taxon>
        <taxon>Spirosoma</taxon>
    </lineage>
</organism>
<evidence type="ECO:0000256" key="3">
    <source>
        <dbReference type="ARBA" id="ARBA00022553"/>
    </source>
</evidence>
<dbReference type="PANTHER" id="PTHR43547">
    <property type="entry name" value="TWO-COMPONENT HISTIDINE KINASE"/>
    <property type="match status" value="1"/>
</dbReference>
<dbReference type="EC" id="2.7.13.3" evidence="2"/>
<feature type="modified residue" description="4-aspartylphosphate" evidence="7">
    <location>
        <position position="1194"/>
    </location>
</feature>
<keyword evidence="8" id="KW-0472">Membrane</keyword>
<dbReference type="SUPFAM" id="SSF52172">
    <property type="entry name" value="CheY-like"/>
    <property type="match status" value="1"/>
</dbReference>
<dbReference type="Gene3D" id="3.40.50.2300">
    <property type="match status" value="1"/>
</dbReference>
<feature type="domain" description="Response regulatory" evidence="11">
    <location>
        <begin position="1146"/>
        <end position="1261"/>
    </location>
</feature>
<dbReference type="PRINTS" id="PR00344">
    <property type="entry name" value="BCTRLSENSOR"/>
</dbReference>
<dbReference type="CDD" id="cd00082">
    <property type="entry name" value="HisKA"/>
    <property type="match status" value="1"/>
</dbReference>
<dbReference type="PANTHER" id="PTHR43547:SF2">
    <property type="entry name" value="HYBRID SIGNAL TRANSDUCTION HISTIDINE KINASE C"/>
    <property type="match status" value="1"/>
</dbReference>
<dbReference type="PROSITE" id="PS00041">
    <property type="entry name" value="HTH_ARAC_FAMILY_1"/>
    <property type="match status" value="1"/>
</dbReference>
<dbReference type="InterPro" id="IPR009057">
    <property type="entry name" value="Homeodomain-like_sf"/>
</dbReference>
<evidence type="ECO:0000313" key="12">
    <source>
        <dbReference type="EMBL" id="MBD2755714.1"/>
    </source>
</evidence>
<dbReference type="InterPro" id="IPR011123">
    <property type="entry name" value="Y_Y_Y"/>
</dbReference>
<dbReference type="SUPFAM" id="SSF46689">
    <property type="entry name" value="Homeodomain-like"/>
    <property type="match status" value="1"/>
</dbReference>
<evidence type="ECO:0000256" key="1">
    <source>
        <dbReference type="ARBA" id="ARBA00000085"/>
    </source>
</evidence>
<dbReference type="InterPro" id="IPR018060">
    <property type="entry name" value="HTH_AraC"/>
</dbReference>
<dbReference type="InterPro" id="IPR011110">
    <property type="entry name" value="Reg_prop"/>
</dbReference>
<keyword evidence="6" id="KW-0804">Transcription</keyword>
<dbReference type="GO" id="GO:0003700">
    <property type="term" value="F:DNA-binding transcription factor activity"/>
    <property type="evidence" value="ECO:0007669"/>
    <property type="project" value="InterPro"/>
</dbReference>
<feature type="domain" description="HTH araC/xylS-type" evidence="9">
    <location>
        <begin position="1294"/>
        <end position="1397"/>
    </location>
</feature>
<dbReference type="CDD" id="cd17574">
    <property type="entry name" value="REC_OmpR"/>
    <property type="match status" value="1"/>
</dbReference>
<protein>
    <recommendedName>
        <fullName evidence="2">histidine kinase</fullName>
        <ecNumber evidence="2">2.7.13.3</ecNumber>
    </recommendedName>
</protein>
<dbReference type="GO" id="GO:0000155">
    <property type="term" value="F:phosphorelay sensor kinase activity"/>
    <property type="evidence" value="ECO:0007669"/>
    <property type="project" value="InterPro"/>
</dbReference>
<dbReference type="SMART" id="SM00388">
    <property type="entry name" value="HisKA"/>
    <property type="match status" value="1"/>
</dbReference>
<evidence type="ECO:0000313" key="13">
    <source>
        <dbReference type="Proteomes" id="UP000653797"/>
    </source>
</evidence>
<dbReference type="Gene3D" id="2.60.40.10">
    <property type="entry name" value="Immunoglobulins"/>
    <property type="match status" value="1"/>
</dbReference>
<keyword evidence="4" id="KW-0805">Transcription regulation</keyword>
<dbReference type="Pfam" id="PF12833">
    <property type="entry name" value="HTH_18"/>
    <property type="match status" value="1"/>
</dbReference>
<dbReference type="EMBL" id="JACXAA010000009">
    <property type="protein sequence ID" value="MBD2755714.1"/>
    <property type="molecule type" value="Genomic_DNA"/>
</dbReference>
<evidence type="ECO:0000256" key="2">
    <source>
        <dbReference type="ARBA" id="ARBA00012438"/>
    </source>
</evidence>
<dbReference type="Pfam" id="PF00072">
    <property type="entry name" value="Response_reg"/>
    <property type="match status" value="1"/>
</dbReference>
<dbReference type="PROSITE" id="PS01124">
    <property type="entry name" value="HTH_ARAC_FAMILY_2"/>
    <property type="match status" value="1"/>
</dbReference>
<feature type="transmembrane region" description="Helical" evidence="8">
    <location>
        <begin position="791"/>
        <end position="813"/>
    </location>
</feature>
<dbReference type="Gene3D" id="1.10.10.60">
    <property type="entry name" value="Homeodomain-like"/>
    <property type="match status" value="1"/>
</dbReference>
<dbReference type="Gene3D" id="2.130.10.10">
    <property type="entry name" value="YVTN repeat-like/Quinoprotein amine dehydrogenase"/>
    <property type="match status" value="3"/>
</dbReference>
<dbReference type="PROSITE" id="PS50109">
    <property type="entry name" value="HIS_KIN"/>
    <property type="match status" value="1"/>
</dbReference>
<dbReference type="Proteomes" id="UP000653797">
    <property type="component" value="Unassembled WGS sequence"/>
</dbReference>
<dbReference type="PROSITE" id="PS50110">
    <property type="entry name" value="RESPONSE_REGULATORY"/>
    <property type="match status" value="1"/>
</dbReference>
<dbReference type="GO" id="GO:0043565">
    <property type="term" value="F:sequence-specific DNA binding"/>
    <property type="evidence" value="ECO:0007669"/>
    <property type="project" value="InterPro"/>
</dbReference>
<dbReference type="SMART" id="SM00448">
    <property type="entry name" value="REC"/>
    <property type="match status" value="1"/>
</dbReference>
<keyword evidence="8" id="KW-0812">Transmembrane</keyword>
<dbReference type="SUPFAM" id="SSF47384">
    <property type="entry name" value="Homodimeric domain of signal transducing histidine kinase"/>
    <property type="match status" value="1"/>
</dbReference>
<feature type="domain" description="Histidine kinase" evidence="10">
    <location>
        <begin position="865"/>
        <end position="1111"/>
    </location>
</feature>
<dbReference type="InterPro" id="IPR003661">
    <property type="entry name" value="HisK_dim/P_dom"/>
</dbReference>
<reference evidence="12" key="1">
    <citation type="submission" date="2020-09" db="EMBL/GenBank/DDBJ databases">
        <authorList>
            <person name="Kim M.K."/>
        </authorList>
    </citation>
    <scope>NUCLEOTIDE SEQUENCE</scope>
    <source>
        <strain evidence="12">BT704</strain>
    </source>
</reference>
<keyword evidence="13" id="KW-1185">Reference proteome</keyword>
<dbReference type="InterPro" id="IPR015943">
    <property type="entry name" value="WD40/YVTN_repeat-like_dom_sf"/>
</dbReference>
<dbReference type="Pfam" id="PF00512">
    <property type="entry name" value="HisKA"/>
    <property type="match status" value="1"/>
</dbReference>
<dbReference type="InterPro" id="IPR011006">
    <property type="entry name" value="CheY-like_superfamily"/>
</dbReference>
<dbReference type="InterPro" id="IPR004358">
    <property type="entry name" value="Sig_transdc_His_kin-like_C"/>
</dbReference>
<dbReference type="InterPro" id="IPR003594">
    <property type="entry name" value="HATPase_dom"/>
</dbReference>
<gene>
    <name evidence="12" type="ORF">IC230_22615</name>
</gene>
<dbReference type="Gene3D" id="1.10.287.130">
    <property type="match status" value="1"/>
</dbReference>
<dbReference type="SMART" id="SM00387">
    <property type="entry name" value="HATPase_c"/>
    <property type="match status" value="1"/>
</dbReference>
<dbReference type="SMART" id="SM00342">
    <property type="entry name" value="HTH_ARAC"/>
    <property type="match status" value="1"/>
</dbReference>
<dbReference type="SUPFAM" id="SSF55874">
    <property type="entry name" value="ATPase domain of HSP90 chaperone/DNA topoisomerase II/histidine kinase"/>
    <property type="match status" value="1"/>
</dbReference>
<comment type="catalytic activity">
    <reaction evidence="1">
        <text>ATP + protein L-histidine = ADP + protein N-phospho-L-histidine.</text>
        <dbReference type="EC" id="2.7.13.3"/>
    </reaction>
</comment>
<dbReference type="Pfam" id="PF07494">
    <property type="entry name" value="Reg_prop"/>
    <property type="match status" value="2"/>
</dbReference>
<evidence type="ECO:0000256" key="4">
    <source>
        <dbReference type="ARBA" id="ARBA00023015"/>
    </source>
</evidence>
<keyword evidence="8" id="KW-1133">Transmembrane helix</keyword>
<dbReference type="InterPro" id="IPR018062">
    <property type="entry name" value="HTH_AraC-typ_CS"/>
</dbReference>
<evidence type="ECO:0000256" key="6">
    <source>
        <dbReference type="ARBA" id="ARBA00023163"/>
    </source>
</evidence>
<name>A0A927B5E4_9BACT</name>
<dbReference type="Gene3D" id="3.30.565.10">
    <property type="entry name" value="Histidine kinase-like ATPase, C-terminal domain"/>
    <property type="match status" value="1"/>
</dbReference>
<evidence type="ECO:0000256" key="8">
    <source>
        <dbReference type="SAM" id="Phobius"/>
    </source>
</evidence>